<evidence type="ECO:0000313" key="7">
    <source>
        <dbReference type="Proteomes" id="UP000198378"/>
    </source>
</evidence>
<dbReference type="AlphaFoldDB" id="A0A226QBB5"/>
<proteinExistence type="inferred from homology"/>
<dbReference type="EMBL" id="NEWK01000001">
    <property type="protein sequence ID" value="OXB88947.1"/>
    <property type="molecule type" value="Genomic_DNA"/>
</dbReference>
<sequence length="454" mass="51859">MAPLVGIVICNFNKKEYLIRCIESVLDSSYQNFSLYVVDNASTDGSAELVRELFGGKLTLIMNDENKGGTGGFNRGMREALRAGHRYILLLDNDVVIDKETIKHLIDVLEEDPSIGIVGSAIYKMDAPDQLQEVGAAIDWDEFKVVPFYQDVLQPKHLPYIVESDYVPACCALIRADAVRQIGLMDEKWFIHWDDIEWCYRFKQRGYRVVACSRAKVWHKTGAVLHTSTFPHYYLTRNKIRFFAKYAKQDNLMNLAKMIVDEWFKALYFGGLKGKRTVAQTIYMAYEDALNNVTGRAKEHRIFEMETVKVDLLEPVLRSTSKVIVIAESDANPTILMNYMARKGIEYVVRSVGDNGVGSQWMGAQDIRNDTVVLYFCKHVLDIPDNVSHVIVVDQFFNVMDLRKGRDAIRAVRNLRQQLFEGMAPLIYARLLHLRHVLSVQEEGNKDDAKIPIS</sequence>
<evidence type="ECO:0000313" key="6">
    <source>
        <dbReference type="EMBL" id="OXB88947.1"/>
    </source>
</evidence>
<accession>A0A226QBB5</accession>
<dbReference type="GO" id="GO:0016757">
    <property type="term" value="F:glycosyltransferase activity"/>
    <property type="evidence" value="ECO:0007669"/>
    <property type="project" value="UniProtKB-KW"/>
</dbReference>
<dbReference type="InterPro" id="IPR029044">
    <property type="entry name" value="Nucleotide-diphossugar_trans"/>
</dbReference>
<dbReference type="InterPro" id="IPR001173">
    <property type="entry name" value="Glyco_trans_2-like"/>
</dbReference>
<name>A0A226QBB5_9BACL</name>
<gene>
    <name evidence="6" type="ORF">B9L19_02310</name>
</gene>
<organism evidence="6 7">
    <name type="scientific">Geobacillus thermocatenulatus</name>
    <dbReference type="NCBI Taxonomy" id="33938"/>
    <lineage>
        <taxon>Bacteria</taxon>
        <taxon>Bacillati</taxon>
        <taxon>Bacillota</taxon>
        <taxon>Bacilli</taxon>
        <taxon>Bacillales</taxon>
        <taxon>Anoxybacillaceae</taxon>
        <taxon>Geobacillus</taxon>
        <taxon>Geobacillus thermoleovorans group</taxon>
    </lineage>
</organism>
<dbReference type="KEGG" id="gtm:GT3921_03460"/>
<feature type="domain" description="Glycosyltransferase 2-like" evidence="5">
    <location>
        <begin position="7"/>
        <end position="141"/>
    </location>
</feature>
<evidence type="ECO:0000256" key="4">
    <source>
        <dbReference type="ARBA" id="ARBA00022679"/>
    </source>
</evidence>
<comment type="caution">
    <text evidence="6">The sequence shown here is derived from an EMBL/GenBank/DDBJ whole genome shotgun (WGS) entry which is preliminary data.</text>
</comment>
<keyword evidence="7" id="KW-1185">Reference proteome</keyword>
<protein>
    <submittedName>
        <fullName evidence="6">Glycosyl transferase family 2</fullName>
    </submittedName>
</protein>
<evidence type="ECO:0000256" key="1">
    <source>
        <dbReference type="ARBA" id="ARBA00004776"/>
    </source>
</evidence>
<dbReference type="Pfam" id="PF00535">
    <property type="entry name" value="Glycos_transf_2"/>
    <property type="match status" value="1"/>
</dbReference>
<dbReference type="Proteomes" id="UP000198378">
    <property type="component" value="Unassembled WGS sequence"/>
</dbReference>
<dbReference type="SUPFAM" id="SSF53448">
    <property type="entry name" value="Nucleotide-diphospho-sugar transferases"/>
    <property type="match status" value="1"/>
</dbReference>
<comment type="pathway">
    <text evidence="1">Cell wall biogenesis; cell wall polysaccharide biosynthesis.</text>
</comment>
<dbReference type="CDD" id="cd04186">
    <property type="entry name" value="GT_2_like_c"/>
    <property type="match status" value="1"/>
</dbReference>
<comment type="similarity">
    <text evidence="2">Belongs to the glycosyltransferase 2 family.</text>
</comment>
<dbReference type="Gene3D" id="3.90.550.10">
    <property type="entry name" value="Spore Coat Polysaccharide Biosynthesis Protein SpsA, Chain A"/>
    <property type="match status" value="1"/>
</dbReference>
<evidence type="ECO:0000259" key="5">
    <source>
        <dbReference type="Pfam" id="PF00535"/>
    </source>
</evidence>
<keyword evidence="3" id="KW-0328">Glycosyltransferase</keyword>
<evidence type="ECO:0000256" key="2">
    <source>
        <dbReference type="ARBA" id="ARBA00006739"/>
    </source>
</evidence>
<dbReference type="RefSeq" id="WP_025949815.1">
    <property type="nucleotide sequence ID" value="NZ_CP018058.1"/>
</dbReference>
<dbReference type="PANTHER" id="PTHR43179:SF12">
    <property type="entry name" value="GALACTOFURANOSYLTRANSFERASE GLFT2"/>
    <property type="match status" value="1"/>
</dbReference>
<evidence type="ECO:0000256" key="3">
    <source>
        <dbReference type="ARBA" id="ARBA00022676"/>
    </source>
</evidence>
<keyword evidence="4 6" id="KW-0808">Transferase</keyword>
<reference evidence="6 7" key="1">
    <citation type="submission" date="2017-05" db="EMBL/GenBank/DDBJ databases">
        <title>The genome sequence of Geobacillus thermocatenulatus DSM 730.</title>
        <authorList>
            <person name="Ramaloko W.T."/>
            <person name="Koen N."/>
            <person name="Polliack S."/>
            <person name="Aliyu H."/>
            <person name="Lebre P."/>
            <person name="Mohr T."/>
            <person name="Oswald F."/>
            <person name="Zwick M."/>
            <person name="Neumann A."/>
            <person name="Syldatk C."/>
            <person name="Cowan D."/>
            <person name="De Maayer P."/>
        </authorList>
    </citation>
    <scope>NUCLEOTIDE SEQUENCE [LARGE SCALE GENOMIC DNA]</scope>
    <source>
        <strain evidence="6 7">BGSC 93A1</strain>
    </source>
</reference>
<dbReference type="PANTHER" id="PTHR43179">
    <property type="entry name" value="RHAMNOSYLTRANSFERASE WBBL"/>
    <property type="match status" value="1"/>
</dbReference>